<organism evidence="1 2">
    <name type="scientific">Cercophora newfieldiana</name>
    <dbReference type="NCBI Taxonomy" id="92897"/>
    <lineage>
        <taxon>Eukaryota</taxon>
        <taxon>Fungi</taxon>
        <taxon>Dikarya</taxon>
        <taxon>Ascomycota</taxon>
        <taxon>Pezizomycotina</taxon>
        <taxon>Sordariomycetes</taxon>
        <taxon>Sordariomycetidae</taxon>
        <taxon>Sordariales</taxon>
        <taxon>Lasiosphaeriaceae</taxon>
        <taxon>Cercophora</taxon>
    </lineage>
</organism>
<gene>
    <name evidence="1" type="ORF">B0T16DRAFT_15464</name>
</gene>
<evidence type="ECO:0000313" key="1">
    <source>
        <dbReference type="EMBL" id="KAK0655633.1"/>
    </source>
</evidence>
<protein>
    <submittedName>
        <fullName evidence="1">Uncharacterized protein</fullName>
    </submittedName>
</protein>
<dbReference type="Proteomes" id="UP001174936">
    <property type="component" value="Unassembled WGS sequence"/>
</dbReference>
<evidence type="ECO:0000313" key="2">
    <source>
        <dbReference type="Proteomes" id="UP001174936"/>
    </source>
</evidence>
<keyword evidence="2" id="KW-1185">Reference proteome</keyword>
<name>A0AA39YN82_9PEZI</name>
<accession>A0AA39YN82</accession>
<comment type="caution">
    <text evidence="1">The sequence shown here is derived from an EMBL/GenBank/DDBJ whole genome shotgun (WGS) entry which is preliminary data.</text>
</comment>
<dbReference type="EMBL" id="JAULSV010000001">
    <property type="protein sequence ID" value="KAK0655633.1"/>
    <property type="molecule type" value="Genomic_DNA"/>
</dbReference>
<proteinExistence type="predicted"/>
<dbReference type="AlphaFoldDB" id="A0AA39YN82"/>
<sequence>MKVVLEWSARPFSRGCDIGSFCIDALYWPFQASSALPASSFTCAIRVFVCRSPVRKYSTSGGTPRLVSKCNTHIFEVTRKLSSIPIQVMKFNNILFLFQTSVTPTAGIQPSEQAINAARYPAKIVHITLYTVPGYGDPSDSQTLELSEHSCHNLGNRWRDRVRSASTSDMCTFYKKIDCYGKIVTIDQTGVPDLNGAISIKCPF</sequence>
<reference evidence="1" key="1">
    <citation type="submission" date="2023-06" db="EMBL/GenBank/DDBJ databases">
        <title>Genome-scale phylogeny and comparative genomics of the fungal order Sordariales.</title>
        <authorList>
            <consortium name="Lawrence Berkeley National Laboratory"/>
            <person name="Hensen N."/>
            <person name="Bonometti L."/>
            <person name="Westerberg I."/>
            <person name="Brannstrom I.O."/>
            <person name="Guillou S."/>
            <person name="Cros-Aarteil S."/>
            <person name="Calhoun S."/>
            <person name="Haridas S."/>
            <person name="Kuo A."/>
            <person name="Mondo S."/>
            <person name="Pangilinan J."/>
            <person name="Riley R."/>
            <person name="Labutti K."/>
            <person name="Andreopoulos B."/>
            <person name="Lipzen A."/>
            <person name="Chen C."/>
            <person name="Yanf M."/>
            <person name="Daum C."/>
            <person name="Ng V."/>
            <person name="Clum A."/>
            <person name="Steindorff A."/>
            <person name="Ohm R."/>
            <person name="Martin F."/>
            <person name="Silar P."/>
            <person name="Natvig D."/>
            <person name="Lalanne C."/>
            <person name="Gautier V."/>
            <person name="Ament-Velasquez S.L."/>
            <person name="Kruys A."/>
            <person name="Hutchinson M.I."/>
            <person name="Powell A.J."/>
            <person name="Barry K."/>
            <person name="Miller A.N."/>
            <person name="Grigoriev I.V."/>
            <person name="Debuchy R."/>
            <person name="Gladieux P."/>
            <person name="Thoren M.H."/>
            <person name="Johannesson H."/>
        </authorList>
    </citation>
    <scope>NUCLEOTIDE SEQUENCE</scope>
    <source>
        <strain evidence="1">SMH2532-1</strain>
    </source>
</reference>